<protein>
    <recommendedName>
        <fullName evidence="3">Alcohol dehydrogenase-like C-terminal domain-containing protein</fullName>
    </recommendedName>
</protein>
<feature type="region of interest" description="Disordered" evidence="2">
    <location>
        <begin position="84"/>
        <end position="103"/>
    </location>
</feature>
<dbReference type="EMBL" id="VDCV01000019">
    <property type="protein sequence ID" value="KAB5511838.1"/>
    <property type="molecule type" value="Genomic_DNA"/>
</dbReference>
<dbReference type="AlphaFoldDB" id="A0A5N5IXN4"/>
<evidence type="ECO:0000259" key="3">
    <source>
        <dbReference type="Pfam" id="PF00107"/>
    </source>
</evidence>
<evidence type="ECO:0000256" key="1">
    <source>
        <dbReference type="SAM" id="Coils"/>
    </source>
</evidence>
<keyword evidence="5" id="KW-1185">Reference proteome</keyword>
<keyword evidence="1" id="KW-0175">Coiled coil</keyword>
<name>A0A5N5IXN4_9ROSI</name>
<reference evidence="5" key="1">
    <citation type="journal article" date="2019" name="Gigascience">
        <title>De novo genome assembly of the endangered Acer yangbiense, a plant species with extremely small populations endemic to Yunnan Province, China.</title>
        <authorList>
            <person name="Yang J."/>
            <person name="Wariss H.M."/>
            <person name="Tao L."/>
            <person name="Zhang R."/>
            <person name="Yun Q."/>
            <person name="Hollingsworth P."/>
            <person name="Dao Z."/>
            <person name="Luo G."/>
            <person name="Guo H."/>
            <person name="Ma Y."/>
            <person name="Sun W."/>
        </authorList>
    </citation>
    <scope>NUCLEOTIDE SEQUENCE [LARGE SCALE GENOMIC DNA]</scope>
    <source>
        <strain evidence="5">cv. br00</strain>
    </source>
</reference>
<organism evidence="4 5">
    <name type="scientific">Salix brachista</name>
    <dbReference type="NCBI Taxonomy" id="2182728"/>
    <lineage>
        <taxon>Eukaryota</taxon>
        <taxon>Viridiplantae</taxon>
        <taxon>Streptophyta</taxon>
        <taxon>Embryophyta</taxon>
        <taxon>Tracheophyta</taxon>
        <taxon>Spermatophyta</taxon>
        <taxon>Magnoliopsida</taxon>
        <taxon>eudicotyledons</taxon>
        <taxon>Gunneridae</taxon>
        <taxon>Pentapetalae</taxon>
        <taxon>rosids</taxon>
        <taxon>fabids</taxon>
        <taxon>Malpighiales</taxon>
        <taxon>Salicaceae</taxon>
        <taxon>Saliceae</taxon>
        <taxon>Salix</taxon>
    </lineage>
</organism>
<dbReference type="InterPro" id="IPR036291">
    <property type="entry name" value="NAD(P)-bd_dom_sf"/>
</dbReference>
<sequence>MREYQTWDTIHDITDPKPTYLPSNTSQSPLLDTPQTSIETYLPSPSTCPQTTAQINHAHKENHELRVYTRKKHLIKEIEHSIPPTLDQASEPRAQSAPTHTDALSHPCHECRASPLRNQTNLLLLLLIVVVDDFEIAKRATLLFSRENDFFELDDRNNLSTNLKQETDPGFFFFFENLKCLTETREEKKQMLKKMQDLLLKISALLEKQIARAFGASDIIAVDVQDERLEKAKTFGATATINSKIEDPIERIKVCGCIERIKLINVFELRFEASTPFSSLK</sequence>
<comment type="caution">
    <text evidence="4">The sequence shown here is derived from an EMBL/GenBank/DDBJ whole genome shotgun (WGS) entry which is preliminary data.</text>
</comment>
<feature type="coiled-coil region" evidence="1">
    <location>
        <begin position="178"/>
        <end position="208"/>
    </location>
</feature>
<gene>
    <name evidence="4" type="ORF">DKX38_028866</name>
</gene>
<evidence type="ECO:0000313" key="4">
    <source>
        <dbReference type="EMBL" id="KAB5511838.1"/>
    </source>
</evidence>
<dbReference type="Gene3D" id="3.40.50.720">
    <property type="entry name" value="NAD(P)-binding Rossmann-like Domain"/>
    <property type="match status" value="1"/>
</dbReference>
<proteinExistence type="predicted"/>
<dbReference type="InterPro" id="IPR013149">
    <property type="entry name" value="ADH-like_C"/>
</dbReference>
<feature type="domain" description="Alcohol dehydrogenase-like C-terminal" evidence="3">
    <location>
        <begin position="209"/>
        <end position="253"/>
    </location>
</feature>
<accession>A0A5N5IXN4</accession>
<evidence type="ECO:0000313" key="5">
    <source>
        <dbReference type="Proteomes" id="UP000326939"/>
    </source>
</evidence>
<dbReference type="Proteomes" id="UP000326939">
    <property type="component" value="Chromosome 19"/>
</dbReference>
<evidence type="ECO:0000256" key="2">
    <source>
        <dbReference type="SAM" id="MobiDB-lite"/>
    </source>
</evidence>
<dbReference type="SUPFAM" id="SSF51735">
    <property type="entry name" value="NAD(P)-binding Rossmann-fold domains"/>
    <property type="match status" value="1"/>
</dbReference>
<dbReference type="Pfam" id="PF00107">
    <property type="entry name" value="ADH_zinc_N"/>
    <property type="match status" value="1"/>
</dbReference>